<evidence type="ECO:0000313" key="7">
    <source>
        <dbReference type="EMBL" id="ATD09571.1"/>
    </source>
</evidence>
<feature type="transmembrane region" description="Helical" evidence="6">
    <location>
        <begin position="65"/>
        <end position="85"/>
    </location>
</feature>
<feature type="transmembrane region" description="Helical" evidence="6">
    <location>
        <begin position="123"/>
        <end position="141"/>
    </location>
</feature>
<feature type="transmembrane region" description="Helical" evidence="6">
    <location>
        <begin position="195"/>
        <end position="216"/>
    </location>
</feature>
<evidence type="ECO:0000256" key="4">
    <source>
        <dbReference type="ARBA" id="ARBA00022989"/>
    </source>
</evidence>
<evidence type="ECO:0000256" key="2">
    <source>
        <dbReference type="ARBA" id="ARBA00009142"/>
    </source>
</evidence>
<gene>
    <name evidence="7" type="ORF">PPIS_b0403</name>
</gene>
<dbReference type="EMBL" id="CP011925">
    <property type="protein sequence ID" value="ATD09571.1"/>
    <property type="molecule type" value="Genomic_DNA"/>
</dbReference>
<evidence type="ECO:0000256" key="3">
    <source>
        <dbReference type="ARBA" id="ARBA00022692"/>
    </source>
</evidence>
<keyword evidence="5 6" id="KW-0472">Membrane</keyword>
<feature type="transmembrane region" description="Helical" evidence="6">
    <location>
        <begin position="260"/>
        <end position="280"/>
    </location>
</feature>
<feature type="transmembrane region" description="Helical" evidence="6">
    <location>
        <begin position="97"/>
        <end position="116"/>
    </location>
</feature>
<feature type="transmembrane region" description="Helical" evidence="6">
    <location>
        <begin position="161"/>
        <end position="188"/>
    </location>
</feature>
<accession>A0ABM6NLR8</accession>
<dbReference type="Proteomes" id="UP000016521">
    <property type="component" value="Chromosome II"/>
</dbReference>
<keyword evidence="3 6" id="KW-0812">Transmembrane</keyword>
<comment type="similarity">
    <text evidence="2 6">Belongs to the 4-toluene sulfonate uptake permease (TSUP) (TC 2.A.102) family.</text>
</comment>
<evidence type="ECO:0000313" key="8">
    <source>
        <dbReference type="Proteomes" id="UP000016521"/>
    </source>
</evidence>
<reference evidence="7 8" key="1">
    <citation type="submission" date="2015-06" db="EMBL/GenBank/DDBJ databases">
        <authorList>
            <person name="Xie B.-B."/>
            <person name="Rong J.-C."/>
            <person name="Qin Q.-L."/>
            <person name="Zhang Y.-Z."/>
        </authorList>
    </citation>
    <scope>NUCLEOTIDE SEQUENCE [LARGE SCALE GENOMIC DNA]</scope>
    <source>
        <strain evidence="7 8">JCM 20779</strain>
    </source>
</reference>
<dbReference type="InterPro" id="IPR002781">
    <property type="entry name" value="TM_pro_TauE-like"/>
</dbReference>
<evidence type="ECO:0000256" key="1">
    <source>
        <dbReference type="ARBA" id="ARBA00004141"/>
    </source>
</evidence>
<dbReference type="PANTHER" id="PTHR43483:SF3">
    <property type="entry name" value="MEMBRANE TRANSPORTER PROTEIN HI_0806-RELATED"/>
    <property type="match status" value="1"/>
</dbReference>
<dbReference type="PANTHER" id="PTHR43483">
    <property type="entry name" value="MEMBRANE TRANSPORTER PROTEIN HI_0806-RELATED"/>
    <property type="match status" value="1"/>
</dbReference>
<name>A0ABM6NLR8_PSEO7</name>
<comment type="subcellular location">
    <subcellularLocation>
        <location evidence="6">Cell membrane</location>
        <topology evidence="6">Multi-pass membrane protein</topology>
    </subcellularLocation>
    <subcellularLocation>
        <location evidence="1">Membrane</location>
        <topology evidence="1">Multi-pass membrane protein</topology>
    </subcellularLocation>
</comment>
<feature type="transmembrane region" description="Helical" evidence="6">
    <location>
        <begin position="39"/>
        <end position="58"/>
    </location>
</feature>
<feature type="transmembrane region" description="Helical" evidence="6">
    <location>
        <begin position="228"/>
        <end position="248"/>
    </location>
</feature>
<keyword evidence="4 6" id="KW-1133">Transmembrane helix</keyword>
<keyword evidence="6" id="KW-1003">Cell membrane</keyword>
<feature type="transmembrane region" description="Helical" evidence="6">
    <location>
        <begin position="12"/>
        <end position="33"/>
    </location>
</feature>
<evidence type="ECO:0000256" key="6">
    <source>
        <dbReference type="RuleBase" id="RU363041"/>
    </source>
</evidence>
<organism evidence="7 8">
    <name type="scientific">Pseudoalteromonas piscicida</name>
    <dbReference type="NCBI Taxonomy" id="43662"/>
    <lineage>
        <taxon>Bacteria</taxon>
        <taxon>Pseudomonadati</taxon>
        <taxon>Pseudomonadota</taxon>
        <taxon>Gammaproteobacteria</taxon>
        <taxon>Alteromonadales</taxon>
        <taxon>Pseudoalteromonadaceae</taxon>
        <taxon>Pseudoalteromonas</taxon>
    </lineage>
</organism>
<dbReference type="Pfam" id="PF01925">
    <property type="entry name" value="TauE"/>
    <property type="match status" value="1"/>
</dbReference>
<sequence>MIAPQLKEEISGMSELILLFVYCALLGSVVGFLAGLLGIGGGLVIVPVLSSILLYFNVLPPEQVVIAAVATSLASILFTSTSSAIAHHKNGNVPWDLAPWIMTGVALGALISGFLAALLPENAVRIVFAVSVVLIAIKMFYSSKNESSTQRQLPNKGILTVLTTITGGLSAMIGIGGGALLVPLLTFFSVDMKKAIGCASACGIVIALFGSVGYISSGSAHFALSDGFAGFVYLPALFGIVCTSWFTAPMGAKATHHLPVATIKKVFAVLLLVMAVNMAVN</sequence>
<protein>
    <recommendedName>
        <fullName evidence="6">Probable membrane transporter protein</fullName>
    </recommendedName>
</protein>
<proteinExistence type="inferred from homology"/>
<evidence type="ECO:0000256" key="5">
    <source>
        <dbReference type="ARBA" id="ARBA00023136"/>
    </source>
</evidence>
<keyword evidence="8" id="KW-1185">Reference proteome</keyword>